<keyword evidence="2" id="KW-0808">Transferase</keyword>
<protein>
    <submittedName>
        <fullName evidence="2">Ubiquinone/menaquinone biosynthesis C-methylase UbiE</fullName>
    </submittedName>
</protein>
<dbReference type="InterPro" id="IPR029063">
    <property type="entry name" value="SAM-dependent_MTases_sf"/>
</dbReference>
<dbReference type="AlphaFoldDB" id="A0A495J201"/>
<keyword evidence="3" id="KW-1185">Reference proteome</keyword>
<dbReference type="CDD" id="cd02440">
    <property type="entry name" value="AdoMet_MTases"/>
    <property type="match status" value="1"/>
</dbReference>
<keyword evidence="2" id="KW-0489">Methyltransferase</keyword>
<name>A0A495J201_9SPHI</name>
<dbReference type="OrthoDB" id="9810615at2"/>
<dbReference type="RefSeq" id="WP_121197747.1">
    <property type="nucleotide sequence ID" value="NZ_RBKU01000001.1"/>
</dbReference>
<comment type="caution">
    <text evidence="2">The sequence shown here is derived from an EMBL/GenBank/DDBJ whole genome shotgun (WGS) entry which is preliminary data.</text>
</comment>
<dbReference type="Gene3D" id="3.40.50.150">
    <property type="entry name" value="Vaccinia Virus protein VP39"/>
    <property type="match status" value="1"/>
</dbReference>
<dbReference type="Pfam" id="PF08241">
    <property type="entry name" value="Methyltransf_11"/>
    <property type="match status" value="1"/>
</dbReference>
<keyword evidence="2" id="KW-0830">Ubiquinone</keyword>
<evidence type="ECO:0000259" key="1">
    <source>
        <dbReference type="Pfam" id="PF08241"/>
    </source>
</evidence>
<sequence length="273" mass="30146">MLIDSSINDFYNQCAEDTRLKTGLGPLEYLRNKQLIERYLPAAPAVIADIGGGTGHYAAWLAGMGHQVVLVDPVGKHIQLAEKRSRKSKRAFKCIEGEARCLPIASNSIDLVILHGPLYHLQEPAQRIAAIKEARRILKTGGTVIGFAITYAASTLAALQNGMLHHPDIYQMCRQELQNGEHEPPPAFPGMLAQAFFHRPDQLSQEFEEAGLIKVGMHAVEGLAWLDAKFFESWASPEKQRQLLELVAATESDPELLCLSPHIMLAAEVDYNS</sequence>
<dbReference type="SUPFAM" id="SSF53335">
    <property type="entry name" value="S-adenosyl-L-methionine-dependent methyltransferases"/>
    <property type="match status" value="1"/>
</dbReference>
<dbReference type="EMBL" id="RBKU01000001">
    <property type="protein sequence ID" value="RKR82119.1"/>
    <property type="molecule type" value="Genomic_DNA"/>
</dbReference>
<reference evidence="2 3" key="1">
    <citation type="submission" date="2018-10" db="EMBL/GenBank/DDBJ databases">
        <title>Genomic Encyclopedia of Archaeal and Bacterial Type Strains, Phase II (KMG-II): from individual species to whole genera.</title>
        <authorList>
            <person name="Goeker M."/>
        </authorList>
    </citation>
    <scope>NUCLEOTIDE SEQUENCE [LARGE SCALE GENOMIC DNA]</scope>
    <source>
        <strain evidence="2 3">DSM 18602</strain>
    </source>
</reference>
<organism evidence="2 3">
    <name type="scientific">Mucilaginibacter gracilis</name>
    <dbReference type="NCBI Taxonomy" id="423350"/>
    <lineage>
        <taxon>Bacteria</taxon>
        <taxon>Pseudomonadati</taxon>
        <taxon>Bacteroidota</taxon>
        <taxon>Sphingobacteriia</taxon>
        <taxon>Sphingobacteriales</taxon>
        <taxon>Sphingobacteriaceae</taxon>
        <taxon>Mucilaginibacter</taxon>
    </lineage>
</organism>
<evidence type="ECO:0000313" key="3">
    <source>
        <dbReference type="Proteomes" id="UP000268007"/>
    </source>
</evidence>
<dbReference type="GO" id="GO:0008757">
    <property type="term" value="F:S-adenosylmethionine-dependent methyltransferase activity"/>
    <property type="evidence" value="ECO:0007669"/>
    <property type="project" value="InterPro"/>
</dbReference>
<accession>A0A495J201</accession>
<dbReference type="GO" id="GO:0032259">
    <property type="term" value="P:methylation"/>
    <property type="evidence" value="ECO:0007669"/>
    <property type="project" value="UniProtKB-KW"/>
</dbReference>
<dbReference type="Proteomes" id="UP000268007">
    <property type="component" value="Unassembled WGS sequence"/>
</dbReference>
<proteinExistence type="predicted"/>
<dbReference type="InterPro" id="IPR013216">
    <property type="entry name" value="Methyltransf_11"/>
</dbReference>
<evidence type="ECO:0000313" key="2">
    <source>
        <dbReference type="EMBL" id="RKR82119.1"/>
    </source>
</evidence>
<feature type="domain" description="Methyltransferase type 11" evidence="1">
    <location>
        <begin position="49"/>
        <end position="145"/>
    </location>
</feature>
<gene>
    <name evidence="2" type="ORF">BDD43_2287</name>
</gene>